<evidence type="ECO:0000256" key="3">
    <source>
        <dbReference type="ARBA" id="ARBA00022989"/>
    </source>
</evidence>
<dbReference type="GO" id="GO:0022857">
    <property type="term" value="F:transmembrane transporter activity"/>
    <property type="evidence" value="ECO:0007669"/>
    <property type="project" value="InterPro"/>
</dbReference>
<dbReference type="PANTHER" id="PTHR23502:SF157">
    <property type="entry name" value="MAJOR FACILITATOR SUPERFAMILY (MFS) PROFILE DOMAIN-CONTAINING PROTEIN-RELATED"/>
    <property type="match status" value="1"/>
</dbReference>
<keyword evidence="4 5" id="KW-0472">Membrane</keyword>
<feature type="transmembrane region" description="Helical" evidence="5">
    <location>
        <begin position="206"/>
        <end position="225"/>
    </location>
</feature>
<name>A0A017SPN4_ASPRC</name>
<keyword evidence="2 5" id="KW-0812">Transmembrane</keyword>
<evidence type="ECO:0000256" key="2">
    <source>
        <dbReference type="ARBA" id="ARBA00022692"/>
    </source>
</evidence>
<dbReference type="RefSeq" id="XP_040642459.1">
    <property type="nucleotide sequence ID" value="XM_040780713.1"/>
</dbReference>
<dbReference type="FunFam" id="1.20.1250.20:FF:000475">
    <property type="entry name" value="MFS multidrug transporter, putative"/>
    <property type="match status" value="1"/>
</dbReference>
<reference evidence="8" key="1">
    <citation type="journal article" date="2014" name="Nat. Commun.">
        <title>Genomic adaptations of the halophilic Dead Sea filamentous fungus Eurotium rubrum.</title>
        <authorList>
            <person name="Kis-Papo T."/>
            <person name="Weig A.R."/>
            <person name="Riley R."/>
            <person name="Persoh D."/>
            <person name="Salamov A."/>
            <person name="Sun H."/>
            <person name="Lipzen A."/>
            <person name="Wasser S.P."/>
            <person name="Rambold G."/>
            <person name="Grigoriev I.V."/>
            <person name="Nevo E."/>
        </authorList>
    </citation>
    <scope>NUCLEOTIDE SEQUENCE [LARGE SCALE GENOMIC DNA]</scope>
    <source>
        <strain evidence="8">CBS 135680</strain>
    </source>
</reference>
<dbReference type="Proteomes" id="UP000019804">
    <property type="component" value="Unassembled WGS sequence"/>
</dbReference>
<keyword evidence="8" id="KW-1185">Reference proteome</keyword>
<feature type="transmembrane region" description="Helical" evidence="5">
    <location>
        <begin position="174"/>
        <end position="194"/>
    </location>
</feature>
<dbReference type="OrthoDB" id="2962993at2759"/>
<dbReference type="AlphaFoldDB" id="A0A017SPN4"/>
<comment type="subcellular location">
    <subcellularLocation>
        <location evidence="1">Membrane</location>
        <topology evidence="1">Multi-pass membrane protein</topology>
    </subcellularLocation>
</comment>
<dbReference type="Pfam" id="PF07690">
    <property type="entry name" value="MFS_1"/>
    <property type="match status" value="1"/>
</dbReference>
<feature type="transmembrane region" description="Helical" evidence="5">
    <location>
        <begin position="386"/>
        <end position="410"/>
    </location>
</feature>
<dbReference type="STRING" id="1388766.A0A017SPN4"/>
<dbReference type="HOGENOM" id="CLU_008455_0_1_1"/>
<proteinExistence type="predicted"/>
<dbReference type="GO" id="GO:0016020">
    <property type="term" value="C:membrane"/>
    <property type="evidence" value="ECO:0007669"/>
    <property type="project" value="UniProtKB-SubCell"/>
</dbReference>
<evidence type="ECO:0000256" key="4">
    <source>
        <dbReference type="ARBA" id="ARBA00023136"/>
    </source>
</evidence>
<evidence type="ECO:0000256" key="1">
    <source>
        <dbReference type="ARBA" id="ARBA00004141"/>
    </source>
</evidence>
<evidence type="ECO:0000313" key="8">
    <source>
        <dbReference type="Proteomes" id="UP000019804"/>
    </source>
</evidence>
<organism evidence="7 8">
    <name type="scientific">Aspergillus ruber (strain CBS 135680)</name>
    <dbReference type="NCBI Taxonomy" id="1388766"/>
    <lineage>
        <taxon>Eukaryota</taxon>
        <taxon>Fungi</taxon>
        <taxon>Dikarya</taxon>
        <taxon>Ascomycota</taxon>
        <taxon>Pezizomycotina</taxon>
        <taxon>Eurotiomycetes</taxon>
        <taxon>Eurotiomycetidae</taxon>
        <taxon>Eurotiales</taxon>
        <taxon>Aspergillaceae</taxon>
        <taxon>Aspergillus</taxon>
        <taxon>Aspergillus subgen. Aspergillus</taxon>
    </lineage>
</organism>
<dbReference type="PANTHER" id="PTHR23502">
    <property type="entry name" value="MAJOR FACILITATOR SUPERFAMILY"/>
    <property type="match status" value="1"/>
</dbReference>
<dbReference type="GeneID" id="63695837"/>
<sequence length="504" mass="55844">MKECHTSEFTLLQTALTEQELELTPDGKHVRWANTNPRHPRNWHPLRKAYDIGVIILLEFYTTAVSTSGATAAKDARHQFGISLTLSIFLYVSSFSLVQGVGNILFPPYSETFGRKGLYVISTAIFSIFCVIIAAVPSPAASVVGRAVTGFVSAIPNVVITGSIEDMFNSRDRIWLIFVYFAIADFGVATGPVMSMHITTRLGWRWVFYISAIVTAFLGGLLLLIKESRPSLLLAREVEHLRKVTGDESLQPLNPDHTPDFRTFVRTALLRPIRLFCTEPIVFICAMMQGTCVALIYLFTEALPPIYQSMGFAPAPSSLPFFAIALGFLGNIITRLWDIRIANRLREKGHPSLPENKLMGLFVAAPALATGLWWFAWVIPPAIQNIHWFVSCLPLFLVGFALNEFSIVLAGYMADSYLGYAASGFAALALARSVLSAMFPLFADKMFSALGSNVAVSVLASVATVFCATPFLFTYYGRRLRERSQFAKYSLQVYTENTVDQEGY</sequence>
<feature type="transmembrane region" description="Helical" evidence="5">
    <location>
        <begin position="417"/>
        <end position="442"/>
    </location>
</feature>
<protein>
    <submittedName>
        <fullName evidence="7">MFS general substrate transporter</fullName>
    </submittedName>
</protein>
<dbReference type="SUPFAM" id="SSF103473">
    <property type="entry name" value="MFS general substrate transporter"/>
    <property type="match status" value="1"/>
</dbReference>
<dbReference type="InterPro" id="IPR020846">
    <property type="entry name" value="MFS_dom"/>
</dbReference>
<feature type="domain" description="Major facilitator superfamily (MFS) profile" evidence="6">
    <location>
        <begin position="48"/>
        <end position="478"/>
    </location>
</feature>
<dbReference type="InterPro" id="IPR011701">
    <property type="entry name" value="MFS"/>
</dbReference>
<evidence type="ECO:0000256" key="5">
    <source>
        <dbReference type="SAM" id="Phobius"/>
    </source>
</evidence>
<feature type="transmembrane region" description="Helical" evidence="5">
    <location>
        <begin position="281"/>
        <end position="299"/>
    </location>
</feature>
<feature type="transmembrane region" description="Helical" evidence="5">
    <location>
        <begin position="118"/>
        <end position="137"/>
    </location>
</feature>
<dbReference type="InterPro" id="IPR036259">
    <property type="entry name" value="MFS_trans_sf"/>
</dbReference>
<dbReference type="EMBL" id="KK088412">
    <property type="protein sequence ID" value="EYE98771.1"/>
    <property type="molecule type" value="Genomic_DNA"/>
</dbReference>
<feature type="transmembrane region" description="Helical" evidence="5">
    <location>
        <begin position="82"/>
        <end position="106"/>
    </location>
</feature>
<dbReference type="Gene3D" id="1.20.1250.20">
    <property type="entry name" value="MFS general substrate transporter like domains"/>
    <property type="match status" value="1"/>
</dbReference>
<accession>A0A017SPN4</accession>
<feature type="transmembrane region" description="Helical" evidence="5">
    <location>
        <begin position="454"/>
        <end position="476"/>
    </location>
</feature>
<dbReference type="PROSITE" id="PS50850">
    <property type="entry name" value="MFS"/>
    <property type="match status" value="1"/>
</dbReference>
<evidence type="ECO:0000259" key="6">
    <source>
        <dbReference type="PROSITE" id="PS50850"/>
    </source>
</evidence>
<gene>
    <name evidence="7" type="ORF">EURHEDRAFT_407980</name>
</gene>
<keyword evidence="3 5" id="KW-1133">Transmembrane helix</keyword>
<evidence type="ECO:0000313" key="7">
    <source>
        <dbReference type="EMBL" id="EYE98771.1"/>
    </source>
</evidence>
<feature type="transmembrane region" description="Helical" evidence="5">
    <location>
        <begin position="358"/>
        <end position="380"/>
    </location>
</feature>
<feature type="transmembrane region" description="Helical" evidence="5">
    <location>
        <begin position="319"/>
        <end position="337"/>
    </location>
</feature>